<keyword evidence="1" id="KW-0812">Transmembrane</keyword>
<reference evidence="2" key="1">
    <citation type="submission" date="2021-03" db="EMBL/GenBank/DDBJ databases">
        <title>Chromosome level genome of the anhydrobiotic midge Polypedilum vanderplanki.</title>
        <authorList>
            <person name="Yoshida Y."/>
            <person name="Kikawada T."/>
            <person name="Gusev O."/>
        </authorList>
    </citation>
    <scope>NUCLEOTIDE SEQUENCE</scope>
    <source>
        <strain evidence="2">NIAS01</strain>
        <tissue evidence="2">Whole body or cell culture</tissue>
    </source>
</reference>
<accession>A0A9J6C853</accession>
<sequence length="128" mass="14644">MLKIKKFLYFIELESGVNFIGYVGIFTSLILSIAFLLTSAFSFNDVIAYIKERYVVHKTDLPGIQIFIIFVIVLASLLINIYTSISLIRGVLNQNHKLFKPYLGTFPHFTINEVYYISGSTKQTIHVD</sequence>
<dbReference type="OrthoDB" id="10449139at2759"/>
<evidence type="ECO:0000313" key="2">
    <source>
        <dbReference type="EMBL" id="KAG5678032.1"/>
    </source>
</evidence>
<dbReference type="AlphaFoldDB" id="A0A9J6C853"/>
<gene>
    <name evidence="2" type="ORF">PVAND_007739</name>
</gene>
<evidence type="ECO:0000256" key="1">
    <source>
        <dbReference type="SAM" id="Phobius"/>
    </source>
</evidence>
<feature type="transmembrane region" description="Helical" evidence="1">
    <location>
        <begin position="63"/>
        <end position="88"/>
    </location>
</feature>
<keyword evidence="1" id="KW-0472">Membrane</keyword>
<keyword evidence="1" id="KW-1133">Transmembrane helix</keyword>
<feature type="transmembrane region" description="Helical" evidence="1">
    <location>
        <begin position="20"/>
        <end position="43"/>
    </location>
</feature>
<name>A0A9J6C853_POLVA</name>
<protein>
    <submittedName>
        <fullName evidence="2">Uncharacterized protein</fullName>
    </submittedName>
</protein>
<dbReference type="EMBL" id="JADBJN010000002">
    <property type="protein sequence ID" value="KAG5678032.1"/>
    <property type="molecule type" value="Genomic_DNA"/>
</dbReference>
<organism evidence="2 3">
    <name type="scientific">Polypedilum vanderplanki</name>
    <name type="common">Sleeping chironomid midge</name>
    <dbReference type="NCBI Taxonomy" id="319348"/>
    <lineage>
        <taxon>Eukaryota</taxon>
        <taxon>Metazoa</taxon>
        <taxon>Ecdysozoa</taxon>
        <taxon>Arthropoda</taxon>
        <taxon>Hexapoda</taxon>
        <taxon>Insecta</taxon>
        <taxon>Pterygota</taxon>
        <taxon>Neoptera</taxon>
        <taxon>Endopterygota</taxon>
        <taxon>Diptera</taxon>
        <taxon>Nematocera</taxon>
        <taxon>Chironomoidea</taxon>
        <taxon>Chironomidae</taxon>
        <taxon>Chironominae</taxon>
        <taxon>Polypedilum</taxon>
        <taxon>Polypedilum</taxon>
    </lineage>
</organism>
<keyword evidence="3" id="KW-1185">Reference proteome</keyword>
<comment type="caution">
    <text evidence="2">The sequence shown here is derived from an EMBL/GenBank/DDBJ whole genome shotgun (WGS) entry which is preliminary data.</text>
</comment>
<evidence type="ECO:0000313" key="3">
    <source>
        <dbReference type="Proteomes" id="UP001107558"/>
    </source>
</evidence>
<proteinExistence type="predicted"/>
<dbReference type="Proteomes" id="UP001107558">
    <property type="component" value="Chromosome 2"/>
</dbReference>